<dbReference type="GO" id="GO:0070210">
    <property type="term" value="C:Rpd3L-Expanded complex"/>
    <property type="evidence" value="ECO:0007669"/>
    <property type="project" value="TreeGrafter"/>
</dbReference>
<evidence type="ECO:0000256" key="3">
    <source>
        <dbReference type="ARBA" id="ARBA00022833"/>
    </source>
</evidence>
<dbReference type="InterPro" id="IPR019786">
    <property type="entry name" value="Zinc_finger_PHD-type_CS"/>
</dbReference>
<dbReference type="Gene3D" id="3.30.40.10">
    <property type="entry name" value="Zinc/RING finger domain, C3HC4 (zinc finger)"/>
    <property type="match status" value="1"/>
</dbReference>
<feature type="domain" description="Zinc finger PHD-type" evidence="5">
    <location>
        <begin position="109"/>
        <end position="186"/>
    </location>
</feature>
<feature type="compositionally biased region" description="Low complexity" evidence="4">
    <location>
        <begin position="620"/>
        <end position="650"/>
    </location>
</feature>
<evidence type="ECO:0000256" key="2">
    <source>
        <dbReference type="ARBA" id="ARBA00022771"/>
    </source>
</evidence>
<organism evidence="6 7">
    <name type="scientific">Lasiosphaeria ovina</name>
    <dbReference type="NCBI Taxonomy" id="92902"/>
    <lineage>
        <taxon>Eukaryota</taxon>
        <taxon>Fungi</taxon>
        <taxon>Dikarya</taxon>
        <taxon>Ascomycota</taxon>
        <taxon>Pezizomycotina</taxon>
        <taxon>Sordariomycetes</taxon>
        <taxon>Sordariomycetidae</taxon>
        <taxon>Sordariales</taxon>
        <taxon>Lasiosphaeriaceae</taxon>
        <taxon>Lasiosphaeria</taxon>
    </lineage>
</organism>
<evidence type="ECO:0000256" key="4">
    <source>
        <dbReference type="SAM" id="MobiDB-lite"/>
    </source>
</evidence>
<keyword evidence="1" id="KW-0479">Metal-binding</keyword>
<dbReference type="InterPro" id="IPR013083">
    <property type="entry name" value="Znf_RING/FYVE/PHD"/>
</dbReference>
<feature type="compositionally biased region" description="Polar residues" evidence="4">
    <location>
        <begin position="41"/>
        <end position="56"/>
    </location>
</feature>
<dbReference type="GO" id="GO:0033698">
    <property type="term" value="C:Rpd3L complex"/>
    <property type="evidence" value="ECO:0007669"/>
    <property type="project" value="TreeGrafter"/>
</dbReference>
<accession>A0AAE0JVS1</accession>
<feature type="compositionally biased region" description="Basic and acidic residues" evidence="4">
    <location>
        <begin position="388"/>
        <end position="408"/>
    </location>
</feature>
<reference evidence="6" key="1">
    <citation type="journal article" date="2023" name="Mol. Phylogenet. Evol.">
        <title>Genome-scale phylogeny and comparative genomics of the fungal order Sordariales.</title>
        <authorList>
            <person name="Hensen N."/>
            <person name="Bonometti L."/>
            <person name="Westerberg I."/>
            <person name="Brannstrom I.O."/>
            <person name="Guillou S."/>
            <person name="Cros-Aarteil S."/>
            <person name="Calhoun S."/>
            <person name="Haridas S."/>
            <person name="Kuo A."/>
            <person name="Mondo S."/>
            <person name="Pangilinan J."/>
            <person name="Riley R."/>
            <person name="LaButti K."/>
            <person name="Andreopoulos B."/>
            <person name="Lipzen A."/>
            <person name="Chen C."/>
            <person name="Yan M."/>
            <person name="Daum C."/>
            <person name="Ng V."/>
            <person name="Clum A."/>
            <person name="Steindorff A."/>
            <person name="Ohm R.A."/>
            <person name="Martin F."/>
            <person name="Silar P."/>
            <person name="Natvig D.O."/>
            <person name="Lalanne C."/>
            <person name="Gautier V."/>
            <person name="Ament-Velasquez S.L."/>
            <person name="Kruys A."/>
            <person name="Hutchinson M.I."/>
            <person name="Powell A.J."/>
            <person name="Barry K."/>
            <person name="Miller A.N."/>
            <person name="Grigoriev I.V."/>
            <person name="Debuchy R."/>
            <person name="Gladieux P."/>
            <person name="Hiltunen Thoren M."/>
            <person name="Johannesson H."/>
        </authorList>
    </citation>
    <scope>NUCLEOTIDE SEQUENCE</scope>
    <source>
        <strain evidence="6">CBS 958.72</strain>
    </source>
</reference>
<dbReference type="PANTHER" id="PTHR47793">
    <property type="entry name" value="HISTONE DEACETYLASE COMPLEX SUBUNIT CTI6"/>
    <property type="match status" value="1"/>
</dbReference>
<dbReference type="GO" id="GO:0061186">
    <property type="term" value="P:negative regulation of silent mating-type cassette heterochromatin formation"/>
    <property type="evidence" value="ECO:0007669"/>
    <property type="project" value="TreeGrafter"/>
</dbReference>
<feature type="region of interest" description="Disordered" evidence="4">
    <location>
        <begin position="1"/>
        <end position="102"/>
    </location>
</feature>
<comment type="caution">
    <text evidence="6">The sequence shown here is derived from an EMBL/GenBank/DDBJ whole genome shotgun (WGS) entry which is preliminary data.</text>
</comment>
<keyword evidence="3" id="KW-0862">Zinc</keyword>
<dbReference type="GO" id="GO:0061188">
    <property type="term" value="P:negative regulation of rDNA heterochromatin formation"/>
    <property type="evidence" value="ECO:0007669"/>
    <property type="project" value="TreeGrafter"/>
</dbReference>
<feature type="compositionally biased region" description="Low complexity" evidence="4">
    <location>
        <begin position="14"/>
        <end position="29"/>
    </location>
</feature>
<gene>
    <name evidence="6" type="ORF">B0T24DRAFT_712922</name>
</gene>
<name>A0AAE0JVS1_9PEZI</name>
<dbReference type="FunFam" id="3.30.40.10:FF:000919">
    <property type="entry name" value="Bccti6"/>
    <property type="match status" value="1"/>
</dbReference>
<feature type="compositionally biased region" description="Low complexity" evidence="4">
    <location>
        <begin position="492"/>
        <end position="510"/>
    </location>
</feature>
<feature type="compositionally biased region" description="Low complexity" evidence="4">
    <location>
        <begin position="373"/>
        <end position="384"/>
    </location>
</feature>
<sequence>MAGHDPRRSSRARTTQPQSQISSTTSSNSGRADRNPRFFNKSGSPHKSTSTGSLSSEPPEDTIMAEDTLGTRRRTRGQVEERERTGTKTERVEMSNGDDDLQEEDEAVRCICGFDDYPGPPPFDEDTKHGLKDSVDIDPIFATDVTDDAAGFFVQCDVCKVWQHGACVGIMTEESSPEEYFCEQCRKDLHRIFTASNDSAECSAGPADGTVDRVSCDLLGSRFALQVQQDIANTMARRQRFSHYLPLKRYSRHSSTAVSLSKDGTRSPPKEREGRNGRGSSASQNSKRRSTMNSREAGYDEAEALRRAIEASKEDAAPELPEGGSRRPKRGRSDSEEKLESAKRRRTSSRSASPSLDKAADDSDEGGALTRNSASKSKSRSSAAFRHQRVEKPSEREELERLRAEAANKRKGRAERRRAEGSASTILVKVSEAHVDTDSDPSEELPLAARAAVSKTTATAGVLRTATTSATGDAAHPPSAVEPIPISQQPSPDTDTTGAVPGTTSTTSTTRNDKKRSHKKKGRNQYTRDREGNDEDSPARSQSRDLQKEDHPPPPAATKTSGEGSNTTHSRSHAKGKGGMSSKITMTELKRRAGNILDFISRTQLELAGEIDAATGEISISNSKTSGGSSSSTTTEKNGANDAGDATAAPVAPPEENKNAPAISRFEGEFKDLNCMEMMDSLTRRLVKWQQEYAT</sequence>
<dbReference type="Proteomes" id="UP001287356">
    <property type="component" value="Unassembled WGS sequence"/>
</dbReference>
<dbReference type="InterPro" id="IPR011011">
    <property type="entry name" value="Znf_FYVE_PHD"/>
</dbReference>
<evidence type="ECO:0000313" key="6">
    <source>
        <dbReference type="EMBL" id="KAK3365253.1"/>
    </source>
</evidence>
<proteinExistence type="predicted"/>
<feature type="compositionally biased region" description="Basic and acidic residues" evidence="4">
    <location>
        <begin position="542"/>
        <end position="552"/>
    </location>
</feature>
<dbReference type="EMBL" id="JAULSN010000009">
    <property type="protein sequence ID" value="KAK3365253.1"/>
    <property type="molecule type" value="Genomic_DNA"/>
</dbReference>
<feature type="compositionally biased region" description="Polar residues" evidence="4">
    <location>
        <begin position="558"/>
        <end position="569"/>
    </location>
</feature>
<dbReference type="Pfam" id="PF20826">
    <property type="entry name" value="PHD_5"/>
    <property type="match status" value="1"/>
</dbReference>
<dbReference type="InterPro" id="IPR001965">
    <property type="entry name" value="Znf_PHD"/>
</dbReference>
<evidence type="ECO:0000256" key="1">
    <source>
        <dbReference type="ARBA" id="ARBA00022723"/>
    </source>
</evidence>
<reference evidence="6" key="2">
    <citation type="submission" date="2023-06" db="EMBL/GenBank/DDBJ databases">
        <authorList>
            <consortium name="Lawrence Berkeley National Laboratory"/>
            <person name="Haridas S."/>
            <person name="Hensen N."/>
            <person name="Bonometti L."/>
            <person name="Westerberg I."/>
            <person name="Brannstrom I.O."/>
            <person name="Guillou S."/>
            <person name="Cros-Aarteil S."/>
            <person name="Calhoun S."/>
            <person name="Kuo A."/>
            <person name="Mondo S."/>
            <person name="Pangilinan J."/>
            <person name="Riley R."/>
            <person name="Labutti K."/>
            <person name="Andreopoulos B."/>
            <person name="Lipzen A."/>
            <person name="Chen C."/>
            <person name="Yanf M."/>
            <person name="Daum C."/>
            <person name="Ng V."/>
            <person name="Clum A."/>
            <person name="Steindorff A."/>
            <person name="Ohm R."/>
            <person name="Martin F."/>
            <person name="Silar P."/>
            <person name="Natvig D."/>
            <person name="Lalanne C."/>
            <person name="Gautier V."/>
            <person name="Ament-Velasquez S.L."/>
            <person name="Kruys A."/>
            <person name="Hutchinson M.I."/>
            <person name="Powell A.J."/>
            <person name="Barry K."/>
            <person name="Miller A.N."/>
            <person name="Grigoriev I.V."/>
            <person name="Debuchy R."/>
            <person name="Gladieux P."/>
            <person name="Thoren M.H."/>
            <person name="Johannesson H."/>
        </authorList>
    </citation>
    <scope>NUCLEOTIDE SEQUENCE</scope>
    <source>
        <strain evidence="6">CBS 958.72</strain>
    </source>
</reference>
<keyword evidence="2" id="KW-0863">Zinc-finger</keyword>
<evidence type="ECO:0000313" key="7">
    <source>
        <dbReference type="Proteomes" id="UP001287356"/>
    </source>
</evidence>
<evidence type="ECO:0000259" key="5">
    <source>
        <dbReference type="SMART" id="SM00249"/>
    </source>
</evidence>
<feature type="compositionally biased region" description="Basic and acidic residues" evidence="4">
    <location>
        <begin position="263"/>
        <end position="276"/>
    </location>
</feature>
<keyword evidence="7" id="KW-1185">Reference proteome</keyword>
<feature type="region of interest" description="Disordered" evidence="4">
    <location>
        <begin position="311"/>
        <end position="582"/>
    </location>
</feature>
<feature type="compositionally biased region" description="Basic residues" evidence="4">
    <location>
        <begin position="513"/>
        <end position="523"/>
    </location>
</feature>
<dbReference type="GO" id="GO:0008270">
    <property type="term" value="F:zinc ion binding"/>
    <property type="evidence" value="ECO:0007669"/>
    <property type="project" value="UniProtKB-KW"/>
</dbReference>
<dbReference type="PROSITE" id="PS01359">
    <property type="entry name" value="ZF_PHD_1"/>
    <property type="match status" value="1"/>
</dbReference>
<dbReference type="PANTHER" id="PTHR47793:SF1">
    <property type="entry name" value="HISTONE DEACETYLASE COMPLEX SUBUNIT CTI6"/>
    <property type="match status" value="1"/>
</dbReference>
<feature type="compositionally biased region" description="Basic and acidic residues" evidence="4">
    <location>
        <begin position="331"/>
        <end position="342"/>
    </location>
</feature>
<dbReference type="SMART" id="SM00249">
    <property type="entry name" value="PHD"/>
    <property type="match status" value="1"/>
</dbReference>
<dbReference type="InterPro" id="IPR053051">
    <property type="entry name" value="HDAC_complex_subunit"/>
</dbReference>
<protein>
    <recommendedName>
        <fullName evidence="5">Zinc finger PHD-type domain-containing protein</fullName>
    </recommendedName>
</protein>
<feature type="compositionally biased region" description="Polar residues" evidence="4">
    <location>
        <begin position="454"/>
        <end position="471"/>
    </location>
</feature>
<dbReference type="AlphaFoldDB" id="A0AAE0JVS1"/>
<feature type="compositionally biased region" description="Basic and acidic residues" evidence="4">
    <location>
        <begin position="77"/>
        <end position="93"/>
    </location>
</feature>
<dbReference type="SUPFAM" id="SSF57903">
    <property type="entry name" value="FYVE/PHD zinc finger"/>
    <property type="match status" value="1"/>
</dbReference>
<feature type="region of interest" description="Disordered" evidence="4">
    <location>
        <begin position="253"/>
        <end position="299"/>
    </location>
</feature>
<feature type="region of interest" description="Disordered" evidence="4">
    <location>
        <begin position="620"/>
        <end position="664"/>
    </location>
</feature>